<dbReference type="Gene3D" id="3.40.50.2000">
    <property type="entry name" value="Glycogen Phosphorylase B"/>
    <property type="match status" value="2"/>
</dbReference>
<dbReference type="Pfam" id="PF00534">
    <property type="entry name" value="Glycos_transf_1"/>
    <property type="match status" value="1"/>
</dbReference>
<dbReference type="RefSeq" id="WP_206256334.1">
    <property type="nucleotide sequence ID" value="NZ_CP071060.1"/>
</dbReference>
<organism evidence="4 5">
    <name type="scientific">Niveibacterium microcysteis</name>
    <dbReference type="NCBI Taxonomy" id="2811415"/>
    <lineage>
        <taxon>Bacteria</taxon>
        <taxon>Pseudomonadati</taxon>
        <taxon>Pseudomonadota</taxon>
        <taxon>Betaproteobacteria</taxon>
        <taxon>Rhodocyclales</taxon>
        <taxon>Rhodocyclaceae</taxon>
        <taxon>Niveibacterium</taxon>
    </lineage>
</organism>
<dbReference type="PANTHER" id="PTHR45947:SF3">
    <property type="entry name" value="SULFOQUINOVOSYL TRANSFERASE SQD2"/>
    <property type="match status" value="1"/>
</dbReference>
<dbReference type="Pfam" id="PF13439">
    <property type="entry name" value="Glyco_transf_4"/>
    <property type="match status" value="1"/>
</dbReference>
<feature type="compositionally biased region" description="Low complexity" evidence="1">
    <location>
        <begin position="378"/>
        <end position="388"/>
    </location>
</feature>
<protein>
    <submittedName>
        <fullName evidence="4">Glycosyltransferase family 4 protein</fullName>
    </submittedName>
</protein>
<feature type="region of interest" description="Disordered" evidence="1">
    <location>
        <begin position="374"/>
        <end position="396"/>
    </location>
</feature>
<keyword evidence="5" id="KW-1185">Reference proteome</keyword>
<accession>A0ABX7MCA1</accession>
<evidence type="ECO:0000259" key="3">
    <source>
        <dbReference type="Pfam" id="PF13439"/>
    </source>
</evidence>
<gene>
    <name evidence="4" type="ORF">JY500_10645</name>
</gene>
<dbReference type="PANTHER" id="PTHR45947">
    <property type="entry name" value="SULFOQUINOVOSYL TRANSFERASE SQD2"/>
    <property type="match status" value="1"/>
</dbReference>
<dbReference type="EMBL" id="CP071060">
    <property type="protein sequence ID" value="QSI79034.1"/>
    <property type="molecule type" value="Genomic_DNA"/>
</dbReference>
<sequence length="396" mass="44511">MKVAIVHDWLTVYAGAEKVLEQMFEIWPDADLFSVVDFLPDDKRFFVKGKRATTSFIQRLPKAEKRYRAYLPLMPIAMEQLDLSAYDVVLSSSHAVAKGVLTGPDQLHVSYVHSPIRYAWDLQHQYLKEANLTKGFKSLVARAIMHYMRIWDMRTANGVDAFIANSHFIARRIKKVYRRSAEVIFPPVDVDRFTLREQKEDFYFTASRMVPYKKIPLIVEAFAGMPDKRLFVIGEGPEFEKAKAAAANAPNVTLLGYQSTEVMVDYMQRAKAFVFAAEEDFGITPVEAQACGTPVIAFGKGGALETVRAEGHGERDTGLFFSEQTVPAIQAAVAQYEAGPGFSAAACRMNAERFSPRSFRHQLKTIVDREWRAFRGSDTTPTADPTTPESRDRAAA</sequence>
<dbReference type="CDD" id="cd03804">
    <property type="entry name" value="GT4_WbaZ-like"/>
    <property type="match status" value="1"/>
</dbReference>
<dbReference type="SUPFAM" id="SSF53756">
    <property type="entry name" value="UDP-Glycosyltransferase/glycogen phosphorylase"/>
    <property type="match status" value="1"/>
</dbReference>
<feature type="domain" description="Glycosyltransferase subfamily 4-like N-terminal" evidence="3">
    <location>
        <begin position="51"/>
        <end position="192"/>
    </location>
</feature>
<dbReference type="InterPro" id="IPR050194">
    <property type="entry name" value="Glycosyltransferase_grp1"/>
</dbReference>
<name>A0ABX7MCA1_9RHOO</name>
<evidence type="ECO:0000313" key="5">
    <source>
        <dbReference type="Proteomes" id="UP000663570"/>
    </source>
</evidence>
<proteinExistence type="predicted"/>
<evidence type="ECO:0000256" key="1">
    <source>
        <dbReference type="SAM" id="MobiDB-lite"/>
    </source>
</evidence>
<evidence type="ECO:0000313" key="4">
    <source>
        <dbReference type="EMBL" id="QSI79034.1"/>
    </source>
</evidence>
<dbReference type="InterPro" id="IPR028098">
    <property type="entry name" value="Glyco_trans_4-like_N"/>
</dbReference>
<dbReference type="Proteomes" id="UP000663570">
    <property type="component" value="Chromosome"/>
</dbReference>
<reference evidence="4 5" key="1">
    <citation type="submission" date="2021-02" db="EMBL/GenBank/DDBJ databases">
        <title>Niveibacterium changnyeongensis HC41.</title>
        <authorList>
            <person name="Kang M."/>
        </authorList>
    </citation>
    <scope>NUCLEOTIDE SEQUENCE [LARGE SCALE GENOMIC DNA]</scope>
    <source>
        <strain evidence="4 5">HC41</strain>
    </source>
</reference>
<evidence type="ECO:0000259" key="2">
    <source>
        <dbReference type="Pfam" id="PF00534"/>
    </source>
</evidence>
<feature type="domain" description="Glycosyl transferase family 1" evidence="2">
    <location>
        <begin position="195"/>
        <end position="348"/>
    </location>
</feature>
<dbReference type="InterPro" id="IPR001296">
    <property type="entry name" value="Glyco_trans_1"/>
</dbReference>